<feature type="compositionally biased region" description="Basic and acidic residues" evidence="11">
    <location>
        <begin position="13"/>
        <end position="24"/>
    </location>
</feature>
<keyword evidence="6" id="KW-0653">Protein transport</keyword>
<evidence type="ECO:0000256" key="6">
    <source>
        <dbReference type="ARBA" id="ARBA00022927"/>
    </source>
</evidence>
<dbReference type="PANTHER" id="PTHR12965:SF0">
    <property type="entry name" value="VACUOLAR PROTEIN SORTING-ASSOCIATED PROTEIN 54"/>
    <property type="match status" value="1"/>
</dbReference>
<feature type="domain" description="Vacuolar protein sorting-associated protein 54 C-terminal" evidence="12">
    <location>
        <begin position="746"/>
        <end position="875"/>
    </location>
</feature>
<dbReference type="Gene3D" id="6.10.250.860">
    <property type="match status" value="1"/>
</dbReference>
<dbReference type="Proteomes" id="UP001331515">
    <property type="component" value="Unassembled WGS sequence"/>
</dbReference>
<keyword evidence="14" id="KW-1185">Reference proteome</keyword>
<feature type="compositionally biased region" description="Polar residues" evidence="11">
    <location>
        <begin position="571"/>
        <end position="590"/>
    </location>
</feature>
<keyword evidence="4" id="KW-0813">Transport</keyword>
<evidence type="ECO:0000256" key="3">
    <source>
        <dbReference type="ARBA" id="ARBA00017665"/>
    </source>
</evidence>
<dbReference type="InterPro" id="IPR039745">
    <property type="entry name" value="Vps54"/>
</dbReference>
<dbReference type="GO" id="GO:0000938">
    <property type="term" value="C:GARP complex"/>
    <property type="evidence" value="ECO:0007669"/>
    <property type="project" value="InterPro"/>
</dbReference>
<comment type="similarity">
    <text evidence="2">Belongs to the VPS54 family.</text>
</comment>
<dbReference type="EMBL" id="JAURVH010001519">
    <property type="protein sequence ID" value="KAK5926010.1"/>
    <property type="molecule type" value="Genomic_DNA"/>
</dbReference>
<evidence type="ECO:0000259" key="12">
    <source>
        <dbReference type="Pfam" id="PF07928"/>
    </source>
</evidence>
<comment type="caution">
    <text evidence="13">The sequence shown here is derived from an EMBL/GenBank/DDBJ whole genome shotgun (WGS) entry which is preliminary data.</text>
</comment>
<evidence type="ECO:0000256" key="4">
    <source>
        <dbReference type="ARBA" id="ARBA00022448"/>
    </source>
</evidence>
<accession>A0AAN8DV40</accession>
<dbReference type="Pfam" id="PF07928">
    <property type="entry name" value="Vps54"/>
    <property type="match status" value="1"/>
</dbReference>
<feature type="region of interest" description="Disordered" evidence="11">
    <location>
        <begin position="555"/>
        <end position="593"/>
    </location>
</feature>
<evidence type="ECO:0000256" key="2">
    <source>
        <dbReference type="ARBA" id="ARBA00009150"/>
    </source>
</evidence>
<proteinExistence type="inferred from homology"/>
<dbReference type="GO" id="GO:0015031">
    <property type="term" value="P:protein transport"/>
    <property type="evidence" value="ECO:0007669"/>
    <property type="project" value="UniProtKB-KW"/>
</dbReference>
<keyword evidence="8" id="KW-0175">Coiled coil</keyword>
<dbReference type="PANTHER" id="PTHR12965">
    <property type="entry name" value="VACUOLAR PROTEIN SORTING 54"/>
    <property type="match status" value="1"/>
</dbReference>
<evidence type="ECO:0000256" key="8">
    <source>
        <dbReference type="ARBA" id="ARBA00023054"/>
    </source>
</evidence>
<dbReference type="GO" id="GO:0042147">
    <property type="term" value="P:retrograde transport, endosome to Golgi"/>
    <property type="evidence" value="ECO:0007669"/>
    <property type="project" value="InterPro"/>
</dbReference>
<comment type="subunit">
    <text evidence="10">Component of the Golgi-associated retrograde protein (GARP) complex, also called VFT (VPS fifty-three) complex, composed of VPS51, VPS52, VPS53 and VPS54. EIPR1 interacts with GARP complex and mediates its recruitment to the trans-Golgi network. Interacts with VPS51 in an EIPR1-independent manner.</text>
</comment>
<dbReference type="GO" id="GO:0005829">
    <property type="term" value="C:cytosol"/>
    <property type="evidence" value="ECO:0007669"/>
    <property type="project" value="GOC"/>
</dbReference>
<comment type="subcellular location">
    <subcellularLocation>
        <location evidence="1">Golgi apparatus</location>
        <location evidence="1">trans-Golgi network</location>
    </subcellularLocation>
</comment>
<dbReference type="GO" id="GO:0019905">
    <property type="term" value="F:syntaxin binding"/>
    <property type="evidence" value="ECO:0007669"/>
    <property type="project" value="TreeGrafter"/>
</dbReference>
<dbReference type="GO" id="GO:0006896">
    <property type="term" value="P:Golgi to vacuole transport"/>
    <property type="evidence" value="ECO:0007669"/>
    <property type="project" value="TreeGrafter"/>
</dbReference>
<evidence type="ECO:0000256" key="1">
    <source>
        <dbReference type="ARBA" id="ARBA00004601"/>
    </source>
</evidence>
<evidence type="ECO:0000256" key="7">
    <source>
        <dbReference type="ARBA" id="ARBA00023034"/>
    </source>
</evidence>
<organism evidence="13 14">
    <name type="scientific">Champsocephalus gunnari</name>
    <name type="common">Mackerel icefish</name>
    <dbReference type="NCBI Taxonomy" id="52237"/>
    <lineage>
        <taxon>Eukaryota</taxon>
        <taxon>Metazoa</taxon>
        <taxon>Chordata</taxon>
        <taxon>Craniata</taxon>
        <taxon>Vertebrata</taxon>
        <taxon>Euteleostomi</taxon>
        <taxon>Actinopterygii</taxon>
        <taxon>Neopterygii</taxon>
        <taxon>Teleostei</taxon>
        <taxon>Neoteleostei</taxon>
        <taxon>Acanthomorphata</taxon>
        <taxon>Eupercaria</taxon>
        <taxon>Perciformes</taxon>
        <taxon>Notothenioidei</taxon>
        <taxon>Channichthyidae</taxon>
        <taxon>Champsocephalus</taxon>
    </lineage>
</organism>
<sequence>MASSHGSSPAPRPGRDGMYLKERGAPPPRCRSLRSLPDVCPKEPTGEGRGLCDGPSVVADLDRWTVLSSKVNLPAALNDPRLAKRESDFFTKTWGLDFAETEVMPSFYLPNITKEHFAPYLQEMAQRERIHERCKTICPNKDDVEAVSSNNSNHDKSKAELEQVPKIFMKPEFALEDPSTFNSVLPWSHFNSAGGKSSRDVASSKLLQEKLSHYLDVVEVSIARQISLRSDAFFHAMSSQHDLQDRLQDTQRAVAVLRGRIAAIDRVTVQGPLRALRTNLTRNNCVKLHNKLKLMAAVHQTQPTVQLLLSTAEFMGALELISTTKEVLQQELQGVHSFRHLGSQLCELEKLIDKMMVEDFSMYARSDLNRCPRDEPHVLDKERLESLVFGLLRQRKLDFLDIYSEEMIMAVKAIVSLCVAENVLQIEDIDTEVVTKVADQTRLMTFPQWFELLKNVFESFLLFLQRIKATQTVIKNVVLEVLASTQKLRLLEEAALVQEAPPGPELLQGGGAELAYLTHEGLFISDALNEAQQGVQDQSSVGGARLQDQSSVGGARLQDQSSVGGARLQQRDSVSGYTETSVSREQSYMSGENMMPSDLELNRVMNKLQELLHTASDVSHDRCVKVLTARAKDGSLERLSSADFVLLSQTVEGFVRDTEDLSGRRIASLRGALQSQANRFVHRFHEERKTKLSLLLDNERWKQAEVPAEFQDLVNSIADGRITLPERKIPGTEDRKPTEFLFVNGQKYAVVGTVLLLIRIFLEYCQCVNDIPSIATDMLTRLSDLLKHFNSRSCQLVLGAGALQVVGLKTITTKNLALASRCLQLVVQYIPVIRAHFETKLQPKQYSVLRHFDHITKDYNDHIAEVSAKLVAIMDSLSEKVLSKYEVKAPMPSAVFRTVCKQMAKMHEAISELLPEEQTQMLFLRINASFKLHLKRQLSRLGVVNDGGPQNGLVVVDVAFYTENVQVLKSLDRLDLNMVEIWEQKR</sequence>
<dbReference type="AlphaFoldDB" id="A0AAN8DV40"/>
<protein>
    <recommendedName>
        <fullName evidence="3">Vacuolar protein sorting-associated protein 54</fullName>
    </recommendedName>
</protein>
<keyword evidence="7" id="KW-0333">Golgi apparatus</keyword>
<keyword evidence="5" id="KW-0597">Phosphoprotein</keyword>
<evidence type="ECO:0000313" key="14">
    <source>
        <dbReference type="Proteomes" id="UP001331515"/>
    </source>
</evidence>
<evidence type="ECO:0000256" key="5">
    <source>
        <dbReference type="ARBA" id="ARBA00022553"/>
    </source>
</evidence>
<feature type="region of interest" description="Disordered" evidence="11">
    <location>
        <begin position="1"/>
        <end position="38"/>
    </location>
</feature>
<dbReference type="Gene3D" id="1.20.1280.130">
    <property type="match status" value="1"/>
</dbReference>
<evidence type="ECO:0000256" key="11">
    <source>
        <dbReference type="SAM" id="MobiDB-lite"/>
    </source>
</evidence>
<dbReference type="FunFam" id="1.20.1280.130:FF:000001">
    <property type="entry name" value="Vacuolar protein sorting-associated protein 54"/>
    <property type="match status" value="1"/>
</dbReference>
<comment type="function">
    <text evidence="9">Acts as a component of the GARP complex that is involved in retrograde transport from early and late endosomes to the trans-Golgi network (TGN). The GARP complex is required for the maintenance of the cycling of mannose 6-phosphate receptors between the TGN and endosomes, this cycling is necessary for proper lysosomal sorting of acid hydrolases such as CTSD. Within the GARP complex, required to tether the complex to the TGN. Not involved in endocytic recycling.</text>
</comment>
<evidence type="ECO:0000256" key="9">
    <source>
        <dbReference type="ARBA" id="ARBA00058043"/>
    </source>
</evidence>
<evidence type="ECO:0000256" key="10">
    <source>
        <dbReference type="ARBA" id="ARBA00063265"/>
    </source>
</evidence>
<gene>
    <name evidence="13" type="ORF">CgunFtcFv8_021615</name>
</gene>
<evidence type="ECO:0000313" key="13">
    <source>
        <dbReference type="EMBL" id="KAK5926010.1"/>
    </source>
</evidence>
<dbReference type="InterPro" id="IPR012501">
    <property type="entry name" value="Vps54_C"/>
</dbReference>
<name>A0AAN8DV40_CHAGU</name>
<reference evidence="13 14" key="1">
    <citation type="journal article" date="2023" name="Mol. Biol. Evol.">
        <title>Genomics of Secondarily Temperate Adaptation in the Only Non-Antarctic Icefish.</title>
        <authorList>
            <person name="Rivera-Colon A.G."/>
            <person name="Rayamajhi N."/>
            <person name="Minhas B.F."/>
            <person name="Madrigal G."/>
            <person name="Bilyk K.T."/>
            <person name="Yoon V."/>
            <person name="Hune M."/>
            <person name="Gregory S."/>
            <person name="Cheng C.H.C."/>
            <person name="Catchen J.M."/>
        </authorList>
    </citation>
    <scope>NUCLEOTIDE SEQUENCE [LARGE SCALE GENOMIC DNA]</scope>
    <source>
        <tissue evidence="13">White muscle</tissue>
    </source>
</reference>